<accession>A0A835M893</accession>
<dbReference type="OrthoDB" id="1848184at2759"/>
<name>A0A835M893_9MAGN</name>
<dbReference type="AlphaFoldDB" id="A0A835M893"/>
<proteinExistence type="predicted"/>
<organism evidence="2 3">
    <name type="scientific">Coptis chinensis</name>
    <dbReference type="NCBI Taxonomy" id="261450"/>
    <lineage>
        <taxon>Eukaryota</taxon>
        <taxon>Viridiplantae</taxon>
        <taxon>Streptophyta</taxon>
        <taxon>Embryophyta</taxon>
        <taxon>Tracheophyta</taxon>
        <taxon>Spermatophyta</taxon>
        <taxon>Magnoliopsida</taxon>
        <taxon>Ranunculales</taxon>
        <taxon>Ranunculaceae</taxon>
        <taxon>Coptidoideae</taxon>
        <taxon>Coptis</taxon>
    </lineage>
</organism>
<dbReference type="GO" id="GO:0005840">
    <property type="term" value="C:ribosome"/>
    <property type="evidence" value="ECO:0007669"/>
    <property type="project" value="InterPro"/>
</dbReference>
<dbReference type="GO" id="GO:0019843">
    <property type="term" value="F:rRNA binding"/>
    <property type="evidence" value="ECO:0007669"/>
    <property type="project" value="InterPro"/>
</dbReference>
<evidence type="ECO:0008006" key="4">
    <source>
        <dbReference type="Google" id="ProtNLM"/>
    </source>
</evidence>
<keyword evidence="3" id="KW-1185">Reference proteome</keyword>
<dbReference type="Proteomes" id="UP000631114">
    <property type="component" value="Unassembled WGS sequence"/>
</dbReference>
<comment type="caution">
    <text evidence="2">The sequence shown here is derived from an EMBL/GenBank/DDBJ whole genome shotgun (WGS) entry which is preliminary data.</text>
</comment>
<dbReference type="Pfam" id="PF17257">
    <property type="entry name" value="DUF5323"/>
    <property type="match status" value="1"/>
</dbReference>
<evidence type="ECO:0000256" key="1">
    <source>
        <dbReference type="SAM" id="MobiDB-lite"/>
    </source>
</evidence>
<dbReference type="GO" id="GO:0003735">
    <property type="term" value="F:structural constituent of ribosome"/>
    <property type="evidence" value="ECO:0007669"/>
    <property type="project" value="InterPro"/>
</dbReference>
<dbReference type="EMBL" id="JADFTS010000002">
    <property type="protein sequence ID" value="KAF9622960.1"/>
    <property type="molecule type" value="Genomic_DNA"/>
</dbReference>
<evidence type="ECO:0000313" key="2">
    <source>
        <dbReference type="EMBL" id="KAF9622960.1"/>
    </source>
</evidence>
<dbReference type="GO" id="GO:0009507">
    <property type="term" value="C:chloroplast"/>
    <property type="evidence" value="ECO:0007669"/>
    <property type="project" value="InterPro"/>
</dbReference>
<gene>
    <name evidence="2" type="ORF">IFM89_035675</name>
</gene>
<dbReference type="GO" id="GO:0006412">
    <property type="term" value="P:translation"/>
    <property type="evidence" value="ECO:0007669"/>
    <property type="project" value="InterPro"/>
</dbReference>
<feature type="region of interest" description="Disordered" evidence="1">
    <location>
        <begin position="38"/>
        <end position="57"/>
    </location>
</feature>
<dbReference type="PANTHER" id="PTHR36798">
    <property type="entry name" value="50S RIBOSOMAL PROTEIN 6, CHLOROPLASTIC"/>
    <property type="match status" value="1"/>
</dbReference>
<feature type="compositionally biased region" description="Basic residues" evidence="1">
    <location>
        <begin position="41"/>
        <end position="57"/>
    </location>
</feature>
<dbReference type="InterPro" id="IPR020526">
    <property type="entry name" value="Ribosomal_cL38"/>
</dbReference>
<sequence>MSISALFGTRVVLKPNLAQFSSSTLGERGAATAVIECSSRPQKKGTKHHMKTRPKKTAKWELKRRPTVYAPLPPLPSEWSFVTDETNTEEATVQVENNDNV</sequence>
<reference evidence="2 3" key="1">
    <citation type="submission" date="2020-10" db="EMBL/GenBank/DDBJ databases">
        <title>The Coptis chinensis genome and diversification of protoberbering-type alkaloids.</title>
        <authorList>
            <person name="Wang B."/>
            <person name="Shu S."/>
            <person name="Song C."/>
            <person name="Liu Y."/>
        </authorList>
    </citation>
    <scope>NUCLEOTIDE SEQUENCE [LARGE SCALE GENOMIC DNA]</scope>
    <source>
        <strain evidence="2">HL-2020</strain>
        <tissue evidence="2">Leaf</tissue>
    </source>
</reference>
<evidence type="ECO:0000313" key="3">
    <source>
        <dbReference type="Proteomes" id="UP000631114"/>
    </source>
</evidence>
<dbReference type="PANTHER" id="PTHR36798:SF2">
    <property type="entry name" value="LARGE RIBOSOMAL SUBUNIT PROTEIN CL38"/>
    <property type="match status" value="1"/>
</dbReference>
<protein>
    <recommendedName>
        <fullName evidence="4">50S ribosomal protein 6, chloroplastic</fullName>
    </recommendedName>
</protein>